<dbReference type="Proteomes" id="UP001280581">
    <property type="component" value="Unassembled WGS sequence"/>
</dbReference>
<evidence type="ECO:0000313" key="9">
    <source>
        <dbReference type="EMBL" id="KAK3208870.1"/>
    </source>
</evidence>
<reference evidence="9 10" key="1">
    <citation type="submission" date="2021-02" db="EMBL/GenBank/DDBJ databases">
        <title>Genome assembly of Pseudopithomyces chartarum.</title>
        <authorList>
            <person name="Jauregui R."/>
            <person name="Singh J."/>
            <person name="Voisey C."/>
        </authorList>
    </citation>
    <scope>NUCLEOTIDE SEQUENCE [LARGE SCALE GENOMIC DNA]</scope>
    <source>
        <strain evidence="9 10">AGR01</strain>
    </source>
</reference>
<dbReference type="Pfam" id="PF20684">
    <property type="entry name" value="Fung_rhodopsin"/>
    <property type="match status" value="1"/>
</dbReference>
<dbReference type="PANTHER" id="PTHR33048:SF160">
    <property type="entry name" value="SAT4 FAMILY MEMBRANE PROTEIN"/>
    <property type="match status" value="1"/>
</dbReference>
<name>A0AAN6LZ94_9PLEO</name>
<feature type="transmembrane region" description="Helical" evidence="7">
    <location>
        <begin position="188"/>
        <end position="213"/>
    </location>
</feature>
<evidence type="ECO:0000256" key="2">
    <source>
        <dbReference type="ARBA" id="ARBA00022692"/>
    </source>
</evidence>
<proteinExistence type="inferred from homology"/>
<organism evidence="9 10">
    <name type="scientific">Pseudopithomyces chartarum</name>
    <dbReference type="NCBI Taxonomy" id="1892770"/>
    <lineage>
        <taxon>Eukaryota</taxon>
        <taxon>Fungi</taxon>
        <taxon>Dikarya</taxon>
        <taxon>Ascomycota</taxon>
        <taxon>Pezizomycotina</taxon>
        <taxon>Dothideomycetes</taxon>
        <taxon>Pleosporomycetidae</taxon>
        <taxon>Pleosporales</taxon>
        <taxon>Massarineae</taxon>
        <taxon>Didymosphaeriaceae</taxon>
        <taxon>Pseudopithomyces</taxon>
    </lineage>
</organism>
<comment type="subcellular location">
    <subcellularLocation>
        <location evidence="1">Membrane</location>
        <topology evidence="1">Multi-pass membrane protein</topology>
    </subcellularLocation>
</comment>
<evidence type="ECO:0000256" key="5">
    <source>
        <dbReference type="ARBA" id="ARBA00038359"/>
    </source>
</evidence>
<feature type="region of interest" description="Disordered" evidence="6">
    <location>
        <begin position="1"/>
        <end position="20"/>
    </location>
</feature>
<comment type="caution">
    <text evidence="9">The sequence shown here is derived from an EMBL/GenBank/DDBJ whole genome shotgun (WGS) entry which is preliminary data.</text>
</comment>
<dbReference type="GO" id="GO:0016020">
    <property type="term" value="C:membrane"/>
    <property type="evidence" value="ECO:0007669"/>
    <property type="project" value="UniProtKB-SubCell"/>
</dbReference>
<evidence type="ECO:0000313" key="10">
    <source>
        <dbReference type="Proteomes" id="UP001280581"/>
    </source>
</evidence>
<sequence>MSTSGEAVGPMPGGPPGMPVFNPNPSKGLQPLIITLLYLCPGIAGLIVLVRIIKKRIDRTLGGDDALIVLGWLLCLGNSIIVHFYTLTIHSGYHDEDVNPMEIDWVRAMKLQWALGAEYNPIVAVVKMSFLWSLQKLNSPNKKIQKSLWAIQIINGIYMIVSTFVALIPCIPLHKKWHPEVPGHCMDGATYVLGVVSVVLITDVMVLVMPSWIIWDLQMPLRRKLVTISFLSLGFILIGVGIARLIWLHNAFLGKARSYSVETAYSAIESSVAIIGASGPTVKYILSFCLPKLKTAPVNSKRSGYGYNNSASQQLSAGKRSDNERSRKPADAFDDLNTFNVENERYEMKHGWNWANNKDSDARSDEQEITKDMNDTHGGIYKTVDVTVSLRGDGDDSKRNSKSQMDIRTAVTPTDVV</sequence>
<feature type="transmembrane region" description="Helical" evidence="7">
    <location>
        <begin position="147"/>
        <end position="168"/>
    </location>
</feature>
<feature type="compositionally biased region" description="Basic and acidic residues" evidence="6">
    <location>
        <begin position="319"/>
        <end position="331"/>
    </location>
</feature>
<keyword evidence="10" id="KW-1185">Reference proteome</keyword>
<dbReference type="InterPro" id="IPR049326">
    <property type="entry name" value="Rhodopsin_dom_fungi"/>
</dbReference>
<evidence type="ECO:0000256" key="7">
    <source>
        <dbReference type="SAM" id="Phobius"/>
    </source>
</evidence>
<dbReference type="InterPro" id="IPR052337">
    <property type="entry name" value="SAT4-like"/>
</dbReference>
<feature type="compositionally biased region" description="Polar residues" evidence="6">
    <location>
        <begin position="304"/>
        <end position="316"/>
    </location>
</feature>
<feature type="region of interest" description="Disordered" evidence="6">
    <location>
        <begin position="304"/>
        <end position="332"/>
    </location>
</feature>
<keyword evidence="3 7" id="KW-1133">Transmembrane helix</keyword>
<dbReference type="PANTHER" id="PTHR33048">
    <property type="entry name" value="PTH11-LIKE INTEGRAL MEMBRANE PROTEIN (AFU_ORTHOLOGUE AFUA_5G11245)"/>
    <property type="match status" value="1"/>
</dbReference>
<gene>
    <name evidence="9" type="ORF">GRF29_77g2259005</name>
</gene>
<dbReference type="EMBL" id="WVTA01000007">
    <property type="protein sequence ID" value="KAK3208870.1"/>
    <property type="molecule type" value="Genomic_DNA"/>
</dbReference>
<comment type="similarity">
    <text evidence="5">Belongs to the SAT4 family.</text>
</comment>
<evidence type="ECO:0000256" key="1">
    <source>
        <dbReference type="ARBA" id="ARBA00004141"/>
    </source>
</evidence>
<evidence type="ECO:0000256" key="3">
    <source>
        <dbReference type="ARBA" id="ARBA00022989"/>
    </source>
</evidence>
<keyword evidence="4 7" id="KW-0472">Membrane</keyword>
<protein>
    <recommendedName>
        <fullName evidence="8">Rhodopsin domain-containing protein</fullName>
    </recommendedName>
</protein>
<dbReference type="AlphaFoldDB" id="A0AAN6LZ94"/>
<feature type="transmembrane region" description="Helical" evidence="7">
    <location>
        <begin position="65"/>
        <end position="85"/>
    </location>
</feature>
<feature type="transmembrane region" description="Helical" evidence="7">
    <location>
        <begin position="225"/>
        <end position="247"/>
    </location>
</feature>
<feature type="domain" description="Rhodopsin" evidence="8">
    <location>
        <begin position="51"/>
        <end position="286"/>
    </location>
</feature>
<evidence type="ECO:0000259" key="8">
    <source>
        <dbReference type="Pfam" id="PF20684"/>
    </source>
</evidence>
<feature type="region of interest" description="Disordered" evidence="6">
    <location>
        <begin position="391"/>
        <end position="417"/>
    </location>
</feature>
<accession>A0AAN6LZ94</accession>
<feature type="transmembrane region" description="Helical" evidence="7">
    <location>
        <begin position="119"/>
        <end position="135"/>
    </location>
</feature>
<evidence type="ECO:0000256" key="6">
    <source>
        <dbReference type="SAM" id="MobiDB-lite"/>
    </source>
</evidence>
<evidence type="ECO:0000256" key="4">
    <source>
        <dbReference type="ARBA" id="ARBA00023136"/>
    </source>
</evidence>
<feature type="transmembrane region" description="Helical" evidence="7">
    <location>
        <begin position="32"/>
        <end position="53"/>
    </location>
</feature>
<keyword evidence="2 7" id="KW-0812">Transmembrane</keyword>